<evidence type="ECO:0008006" key="4">
    <source>
        <dbReference type="Google" id="ProtNLM"/>
    </source>
</evidence>
<name>A0ABU2BNY1_9MICC</name>
<reference evidence="2 3" key="1">
    <citation type="submission" date="2023-07" db="EMBL/GenBank/DDBJ databases">
        <title>Sequencing the genomes of 1000 actinobacteria strains.</title>
        <authorList>
            <person name="Klenk H.-P."/>
        </authorList>
    </citation>
    <scope>NUCLEOTIDE SEQUENCE [LARGE SCALE GENOMIC DNA]</scope>
    <source>
        <strain evidence="2 3">DSM 20167</strain>
    </source>
</reference>
<sequence>MHDLEKQMKTIQTQLKHWAEKAKQEYPSQLEASVRHAVDRMDPAGLARASEEVVATVTGNRKTARRARKAVEESLRKAQRKAGSKHNGHGRLLAVLGTLAVTGILVVIVLRRAAGPHDRNLGAVKLHVDDTTEGIDPDLGE</sequence>
<keyword evidence="3" id="KW-1185">Reference proteome</keyword>
<proteinExistence type="predicted"/>
<gene>
    <name evidence="2" type="ORF">J2S64_004024</name>
</gene>
<protein>
    <recommendedName>
        <fullName evidence="4">DUF3618 domain-containing protein</fullName>
    </recommendedName>
</protein>
<keyword evidence="1" id="KW-1133">Transmembrane helix</keyword>
<keyword evidence="1" id="KW-0472">Membrane</keyword>
<dbReference type="EMBL" id="JAVDYI010000001">
    <property type="protein sequence ID" value="MDR7360333.1"/>
    <property type="molecule type" value="Genomic_DNA"/>
</dbReference>
<dbReference type="RefSeq" id="WP_310293166.1">
    <property type="nucleotide sequence ID" value="NZ_BAAAWO010000001.1"/>
</dbReference>
<dbReference type="Proteomes" id="UP001183817">
    <property type="component" value="Unassembled WGS sequence"/>
</dbReference>
<organism evidence="2 3">
    <name type="scientific">Paeniglutamicibacter sulfureus</name>
    <dbReference type="NCBI Taxonomy" id="43666"/>
    <lineage>
        <taxon>Bacteria</taxon>
        <taxon>Bacillati</taxon>
        <taxon>Actinomycetota</taxon>
        <taxon>Actinomycetes</taxon>
        <taxon>Micrococcales</taxon>
        <taxon>Micrococcaceae</taxon>
        <taxon>Paeniglutamicibacter</taxon>
    </lineage>
</organism>
<comment type="caution">
    <text evidence="2">The sequence shown here is derived from an EMBL/GenBank/DDBJ whole genome shotgun (WGS) entry which is preliminary data.</text>
</comment>
<keyword evidence="1" id="KW-0812">Transmembrane</keyword>
<evidence type="ECO:0000313" key="3">
    <source>
        <dbReference type="Proteomes" id="UP001183817"/>
    </source>
</evidence>
<evidence type="ECO:0000313" key="2">
    <source>
        <dbReference type="EMBL" id="MDR7360333.1"/>
    </source>
</evidence>
<feature type="transmembrane region" description="Helical" evidence="1">
    <location>
        <begin position="90"/>
        <end position="110"/>
    </location>
</feature>
<evidence type="ECO:0000256" key="1">
    <source>
        <dbReference type="SAM" id="Phobius"/>
    </source>
</evidence>
<accession>A0ABU2BNY1</accession>